<sequence length="170" mass="18370">MLVELAARGDGGATPPPAMARAAAKPAPGRAATAPSRPAASVQGVTLMVLGLPGTAERHTARVTELLESWAREGRRWVGDPRAWRIVALPISSPHLPVLATQQSHWALWVDDDLEAFRRGYRLLKQIAEQGGPRRLLAVHPPGVGRQGLLANLQYVAEAYFDIELLVLAR</sequence>
<feature type="region of interest" description="Disordered" evidence="1">
    <location>
        <begin position="1"/>
        <end position="38"/>
    </location>
</feature>
<feature type="compositionally biased region" description="Low complexity" evidence="1">
    <location>
        <begin position="19"/>
        <end position="38"/>
    </location>
</feature>
<evidence type="ECO:0000313" key="3">
    <source>
        <dbReference type="Proteomes" id="UP000671868"/>
    </source>
</evidence>
<proteinExistence type="predicted"/>
<name>A0ABX7WAI4_9GAMM</name>
<protein>
    <submittedName>
        <fullName evidence="2">Uncharacterized protein</fullName>
    </submittedName>
</protein>
<organism evidence="2 3">
    <name type="scientific">Billgrantia sulfidoxydans</name>
    <dbReference type="NCBI Taxonomy" id="2733484"/>
    <lineage>
        <taxon>Bacteria</taxon>
        <taxon>Pseudomonadati</taxon>
        <taxon>Pseudomonadota</taxon>
        <taxon>Gammaproteobacteria</taxon>
        <taxon>Oceanospirillales</taxon>
        <taxon>Halomonadaceae</taxon>
        <taxon>Billgrantia</taxon>
    </lineage>
</organism>
<gene>
    <name evidence="2" type="ORF">HNO51_11960</name>
</gene>
<reference evidence="2 3" key="1">
    <citation type="journal article" date="2021" name="Front. Microbiol.">
        <title>Aerobic Denitrification and Heterotrophic Sulfur Oxidation in the Genus Halomonas Revealed by Six Novel Species Characterizations and Genome-Based Analysis.</title>
        <authorList>
            <person name="Wang L."/>
            <person name="Shao Z."/>
        </authorList>
    </citation>
    <scope>NUCLEOTIDE SEQUENCE [LARGE SCALE GENOMIC DNA]</scope>
    <source>
        <strain evidence="2 3">MCCC 1A11059</strain>
    </source>
</reference>
<keyword evidence="3" id="KW-1185">Reference proteome</keyword>
<dbReference type="EMBL" id="CP053381">
    <property type="protein sequence ID" value="QTP57095.1"/>
    <property type="molecule type" value="Genomic_DNA"/>
</dbReference>
<accession>A0ABX7WAI4</accession>
<dbReference type="Proteomes" id="UP000671868">
    <property type="component" value="Chromosome"/>
</dbReference>
<evidence type="ECO:0000313" key="2">
    <source>
        <dbReference type="EMBL" id="QTP57095.1"/>
    </source>
</evidence>
<evidence type="ECO:0000256" key="1">
    <source>
        <dbReference type="SAM" id="MobiDB-lite"/>
    </source>
</evidence>